<dbReference type="Proteomes" id="UP000287651">
    <property type="component" value="Unassembled WGS sequence"/>
</dbReference>
<name>A0A426X4C7_ENSVE</name>
<evidence type="ECO:0000313" key="1">
    <source>
        <dbReference type="EMBL" id="RRT34335.1"/>
    </source>
</evidence>
<protein>
    <submittedName>
        <fullName evidence="1">Uncharacterized protein</fullName>
    </submittedName>
</protein>
<comment type="caution">
    <text evidence="1">The sequence shown here is derived from an EMBL/GenBank/DDBJ whole genome shotgun (WGS) entry which is preliminary data.</text>
</comment>
<accession>A0A426X4C7</accession>
<organism evidence="1 2">
    <name type="scientific">Ensete ventricosum</name>
    <name type="common">Abyssinian banana</name>
    <name type="synonym">Musa ensete</name>
    <dbReference type="NCBI Taxonomy" id="4639"/>
    <lineage>
        <taxon>Eukaryota</taxon>
        <taxon>Viridiplantae</taxon>
        <taxon>Streptophyta</taxon>
        <taxon>Embryophyta</taxon>
        <taxon>Tracheophyta</taxon>
        <taxon>Spermatophyta</taxon>
        <taxon>Magnoliopsida</taxon>
        <taxon>Liliopsida</taxon>
        <taxon>Zingiberales</taxon>
        <taxon>Musaceae</taxon>
        <taxon>Ensete</taxon>
    </lineage>
</organism>
<proteinExistence type="predicted"/>
<gene>
    <name evidence="1" type="ORF">B296_00057212</name>
</gene>
<evidence type="ECO:0000313" key="2">
    <source>
        <dbReference type="Proteomes" id="UP000287651"/>
    </source>
</evidence>
<sequence>MVDRLQLWPPPPILLPPSAQELRDQIGGVSLQRSIMWKPLERRTLDLLHPLHPDLEIQGYTISLCKINLSRIVIFQFLQFSRDPNLLHDDLIYMRNRFSPAARPQGAAACYEVVRGSPAAKAAACKGDCSCRGSAYADGMQRRRLSKATATGAVAT</sequence>
<dbReference type="EMBL" id="AMZH03027018">
    <property type="protein sequence ID" value="RRT34335.1"/>
    <property type="molecule type" value="Genomic_DNA"/>
</dbReference>
<reference evidence="1 2" key="1">
    <citation type="journal article" date="2014" name="Agronomy (Basel)">
        <title>A Draft Genome Sequence for Ensete ventricosum, the Drought-Tolerant Tree Against Hunger.</title>
        <authorList>
            <person name="Harrison J."/>
            <person name="Moore K.A."/>
            <person name="Paszkiewicz K."/>
            <person name="Jones T."/>
            <person name="Grant M."/>
            <person name="Ambacheew D."/>
            <person name="Muzemil S."/>
            <person name="Studholme D.J."/>
        </authorList>
    </citation>
    <scope>NUCLEOTIDE SEQUENCE [LARGE SCALE GENOMIC DNA]</scope>
</reference>
<dbReference type="AlphaFoldDB" id="A0A426X4C7"/>